<sequence length="1039" mass="114455">MASEAHLFPIAGIGASAGGVEALQEFFEGMPVDTGVGFVVVTHLSPDHESLLHEIIARRTSMPVHVATNAAEVLPDNVYVLPAGAFLGFRAGRLQLRTPANGERERRPIDIFLCELAKDRRDCAVGVILSGGDADGALGVKAIKEHGGLTMAQIVTGSAHDYSEMPESAILTGMIDLAVPVGEMGGRIAEFSRSFAAVESLAAAGESGQEDGGESPRSEICALLRSQTGHDFSGYKPKTFLRRVQRRMQVTHLEALPEYVELLRKEPKEVSALFRDLLISVTNFFRDPEAFEALGKAVIPKLFEGRGADDAIRVWAPGCATGEEVYSIAMLMREHMDGLRNVARVQIFATDIDERALAVARAARYPCALLEGVSEKRRNRFFARDGASFVVSKDVRDLCIFSPHSVLRDPPFSHIDLVSCRNLLIYFGSDAQKQVIPTFRYSLRTGGYLFLGSSENVAQFKELFAPVDKKNRIFRTRDDGASVPRPNLPGLYWPSQVSARSPRTLPPGLSPLRQTVDAWVIEHHSPPHVVVNQDGDIVHFSTRTGKYFEAPAGAPIRQLIPMARKGLRLALRAICQEAANSNEQARRDGVEFESDNGRVQRVSIAAEPLPVGPEERLFLITFTDNGPPMSLEEAQSRPADKDGSGAELEGDLRETRERLQSMIEEYETALEELKASNEELLSVNEEMQSTNEELEVSKEELQSVNEELHTVNVELNAKVEALDHANSDLHNLFENTDVATIFLDRNITIRKFTPAATEIFKILPSDVGRPLTDLSSRLAYPEMGDDLLNALGSDDVFERRTDAVENDAHYLTRIAPYRDSDGRKAGVVMTVMDVSALAQAELHQRMLIAELNHRVNNMLTVVLAIAQRTKRTSPSLDSFYETFSRRLEAMSRSYALLSHESCGTAALEDVVLQALSPFGMERVELKLEPIRLNPRHGLSIGMILHELATNAWKYGALTGEEGRIEFHAARETTSYGDEIALVWREIGGPPAERRSSNGFGLQLIEREASYNLRGGASLEFLTSGLVVRLRFPVGPDAGG</sequence>
<keyword evidence="6" id="KW-0418">Kinase</keyword>
<dbReference type="InterPro" id="IPR036890">
    <property type="entry name" value="HATPase_C_sf"/>
</dbReference>
<dbReference type="Pfam" id="PF01739">
    <property type="entry name" value="CheR"/>
    <property type="match status" value="1"/>
</dbReference>
<dbReference type="Pfam" id="PF07536">
    <property type="entry name" value="HWE_HK"/>
    <property type="match status" value="1"/>
</dbReference>
<name>A0A4Q0MCN5_9HYPH</name>
<evidence type="ECO:0000313" key="12">
    <source>
        <dbReference type="EMBL" id="RXF70955.1"/>
    </source>
</evidence>
<keyword evidence="13" id="KW-1185">Reference proteome</keyword>
<keyword evidence="4" id="KW-0808">Transferase</keyword>
<comment type="caution">
    <text evidence="12">The sequence shown here is derived from an EMBL/GenBank/DDBJ whole genome shotgun (WGS) entry which is preliminary data.</text>
</comment>
<evidence type="ECO:0000256" key="3">
    <source>
        <dbReference type="ARBA" id="ARBA00022553"/>
    </source>
</evidence>
<dbReference type="SUPFAM" id="SSF52738">
    <property type="entry name" value="Methylesterase CheB, C-terminal domain"/>
    <property type="match status" value="1"/>
</dbReference>
<evidence type="ECO:0000313" key="13">
    <source>
        <dbReference type="Proteomes" id="UP000289708"/>
    </source>
</evidence>
<evidence type="ECO:0000256" key="4">
    <source>
        <dbReference type="ARBA" id="ARBA00022679"/>
    </source>
</evidence>
<dbReference type="GO" id="GO:0005524">
    <property type="term" value="F:ATP binding"/>
    <property type="evidence" value="ECO:0007669"/>
    <property type="project" value="UniProtKB-KW"/>
</dbReference>
<dbReference type="Gene3D" id="3.30.565.10">
    <property type="entry name" value="Histidine kinase-like ATPase, C-terminal domain"/>
    <property type="match status" value="1"/>
</dbReference>
<gene>
    <name evidence="12" type="ORF">EK403_16245</name>
</gene>
<dbReference type="GO" id="GO:0005737">
    <property type="term" value="C:cytoplasm"/>
    <property type="evidence" value="ECO:0007669"/>
    <property type="project" value="InterPro"/>
</dbReference>
<keyword evidence="7" id="KW-0067">ATP-binding</keyword>
<feature type="active site" evidence="8">
    <location>
        <position position="43"/>
    </location>
</feature>
<dbReference type="PROSITE" id="PS50123">
    <property type="entry name" value="CHER"/>
    <property type="match status" value="1"/>
</dbReference>
<feature type="active site" evidence="8">
    <location>
        <position position="135"/>
    </location>
</feature>
<dbReference type="SUPFAM" id="SSF47757">
    <property type="entry name" value="Chemotaxis receptor methyltransferase CheR, N-terminal domain"/>
    <property type="match status" value="1"/>
</dbReference>
<dbReference type="Gene3D" id="3.40.50.180">
    <property type="entry name" value="Methylesterase CheB, C-terminal domain"/>
    <property type="match status" value="1"/>
</dbReference>
<dbReference type="InterPro" id="IPR035965">
    <property type="entry name" value="PAS-like_dom_sf"/>
</dbReference>
<dbReference type="EMBL" id="RYFI01000016">
    <property type="protein sequence ID" value="RXF70955.1"/>
    <property type="molecule type" value="Genomic_DNA"/>
</dbReference>
<dbReference type="InterPro" id="IPR000780">
    <property type="entry name" value="CheR_MeTrfase"/>
</dbReference>
<dbReference type="GO" id="GO:0008984">
    <property type="term" value="F:protein-glutamate methylesterase activity"/>
    <property type="evidence" value="ECO:0007669"/>
    <property type="project" value="InterPro"/>
</dbReference>
<comment type="catalytic activity">
    <reaction evidence="1">
        <text>ATP + protein L-histidine = ADP + protein N-phospho-L-histidine.</text>
        <dbReference type="EC" id="2.7.13.3"/>
    </reaction>
</comment>
<dbReference type="InterPro" id="IPR011102">
    <property type="entry name" value="Sig_transdc_His_kinase_HWE"/>
</dbReference>
<feature type="domain" description="CheB-type methylesterase" evidence="10">
    <location>
        <begin position="7"/>
        <end position="195"/>
    </location>
</feature>
<dbReference type="Pfam" id="PF13596">
    <property type="entry name" value="PAS_10"/>
    <property type="match status" value="1"/>
</dbReference>
<dbReference type="GO" id="GO:0008757">
    <property type="term" value="F:S-adenosylmethionine-dependent methyltransferase activity"/>
    <property type="evidence" value="ECO:0007669"/>
    <property type="project" value="InterPro"/>
</dbReference>
<dbReference type="PRINTS" id="PR00996">
    <property type="entry name" value="CHERMTFRASE"/>
</dbReference>
<dbReference type="InterPro" id="IPR000673">
    <property type="entry name" value="Sig_transdc_resp-reg_Me-estase"/>
</dbReference>
<dbReference type="InterPro" id="IPR029063">
    <property type="entry name" value="SAM-dependent_MTases_sf"/>
</dbReference>
<dbReference type="PANTHER" id="PTHR24422">
    <property type="entry name" value="CHEMOTAXIS PROTEIN METHYLTRANSFERASE"/>
    <property type="match status" value="1"/>
</dbReference>
<evidence type="ECO:0000256" key="7">
    <source>
        <dbReference type="ARBA" id="ARBA00022840"/>
    </source>
</evidence>
<dbReference type="OrthoDB" id="9816309at2"/>
<dbReference type="SMART" id="SM00138">
    <property type="entry name" value="MeTrc"/>
    <property type="match status" value="1"/>
</dbReference>
<evidence type="ECO:0000259" key="10">
    <source>
        <dbReference type="PROSITE" id="PS50122"/>
    </source>
</evidence>
<evidence type="ECO:0000256" key="8">
    <source>
        <dbReference type="PROSITE-ProRule" id="PRU00050"/>
    </source>
</evidence>
<dbReference type="SUPFAM" id="SSF55785">
    <property type="entry name" value="PYP-like sensor domain (PAS domain)"/>
    <property type="match status" value="1"/>
</dbReference>
<keyword evidence="8" id="KW-0145">Chemotaxis</keyword>
<dbReference type="GO" id="GO:0000156">
    <property type="term" value="F:phosphorelay response regulator activity"/>
    <property type="evidence" value="ECO:0007669"/>
    <property type="project" value="InterPro"/>
</dbReference>
<feature type="region of interest" description="Disordered" evidence="9">
    <location>
        <begin position="624"/>
        <end position="653"/>
    </location>
</feature>
<dbReference type="SMART" id="SM00911">
    <property type="entry name" value="HWE_HK"/>
    <property type="match status" value="1"/>
</dbReference>
<evidence type="ECO:0000256" key="2">
    <source>
        <dbReference type="ARBA" id="ARBA00012438"/>
    </source>
</evidence>
<dbReference type="Gene3D" id="3.40.50.150">
    <property type="entry name" value="Vaccinia Virus protein VP39"/>
    <property type="match status" value="1"/>
</dbReference>
<dbReference type="InterPro" id="IPR022641">
    <property type="entry name" value="CheR_N"/>
</dbReference>
<organism evidence="12 13">
    <name type="scientific">Hansschlegelia zhihuaiae</name>
    <dbReference type="NCBI Taxonomy" id="405005"/>
    <lineage>
        <taxon>Bacteria</taxon>
        <taxon>Pseudomonadati</taxon>
        <taxon>Pseudomonadota</taxon>
        <taxon>Alphaproteobacteria</taxon>
        <taxon>Hyphomicrobiales</taxon>
        <taxon>Methylopilaceae</taxon>
        <taxon>Hansschlegelia</taxon>
    </lineage>
</organism>
<dbReference type="InterPro" id="IPR050903">
    <property type="entry name" value="Bact_Chemotaxis_MeTrfase"/>
</dbReference>
<dbReference type="InterPro" id="IPR022642">
    <property type="entry name" value="CheR_C"/>
</dbReference>
<feature type="compositionally biased region" description="Basic and acidic residues" evidence="9">
    <location>
        <begin position="634"/>
        <end position="653"/>
    </location>
</feature>
<dbReference type="EC" id="2.7.13.3" evidence="2"/>
<evidence type="ECO:0000256" key="9">
    <source>
        <dbReference type="SAM" id="MobiDB-lite"/>
    </source>
</evidence>
<dbReference type="Proteomes" id="UP000289708">
    <property type="component" value="Unassembled WGS sequence"/>
</dbReference>
<keyword evidence="3" id="KW-0597">Phosphoprotein</keyword>
<keyword evidence="8" id="KW-0378">Hydrolase</keyword>
<dbReference type="PANTHER" id="PTHR24422:SF27">
    <property type="entry name" value="PROTEIN-GLUTAMATE O-METHYLTRANSFERASE"/>
    <property type="match status" value="1"/>
</dbReference>
<dbReference type="RefSeq" id="WP_128778521.1">
    <property type="nucleotide sequence ID" value="NZ_RYFI01000016.1"/>
</dbReference>
<dbReference type="GO" id="GO:0004673">
    <property type="term" value="F:protein histidine kinase activity"/>
    <property type="evidence" value="ECO:0007669"/>
    <property type="project" value="UniProtKB-EC"/>
</dbReference>
<keyword evidence="5" id="KW-0547">Nucleotide-binding</keyword>
<evidence type="ECO:0000256" key="1">
    <source>
        <dbReference type="ARBA" id="ARBA00000085"/>
    </source>
</evidence>
<dbReference type="AlphaFoldDB" id="A0A4Q0MCN5"/>
<feature type="active site" evidence="8">
    <location>
        <position position="16"/>
    </location>
</feature>
<feature type="domain" description="CheR-type methyltransferase" evidence="11">
    <location>
        <begin position="219"/>
        <end position="487"/>
    </location>
</feature>
<dbReference type="GO" id="GO:0006935">
    <property type="term" value="P:chemotaxis"/>
    <property type="evidence" value="ECO:0007669"/>
    <property type="project" value="UniProtKB-UniRule"/>
</dbReference>
<dbReference type="InterPro" id="IPR035909">
    <property type="entry name" value="CheB_C"/>
</dbReference>
<evidence type="ECO:0000259" key="11">
    <source>
        <dbReference type="PROSITE" id="PS50123"/>
    </source>
</evidence>
<dbReference type="CDD" id="cd16434">
    <property type="entry name" value="CheB-CheR_fusion"/>
    <property type="match status" value="1"/>
</dbReference>
<dbReference type="Pfam" id="PF03705">
    <property type="entry name" value="CheR_N"/>
    <property type="match status" value="1"/>
</dbReference>
<accession>A0A4Q0MCN5</accession>
<proteinExistence type="predicted"/>
<protein>
    <recommendedName>
        <fullName evidence="2">histidine kinase</fullName>
        <ecNumber evidence="2">2.7.13.3</ecNumber>
    </recommendedName>
</protein>
<reference evidence="12 13" key="1">
    <citation type="submission" date="2018-12" db="EMBL/GenBank/DDBJ databases">
        <title>bacterium Hansschlegelia zhihuaiae S113.</title>
        <authorList>
            <person name="He J."/>
        </authorList>
    </citation>
    <scope>NUCLEOTIDE SEQUENCE [LARGE SCALE GENOMIC DNA]</scope>
    <source>
        <strain evidence="12 13">S 113</strain>
    </source>
</reference>
<evidence type="ECO:0000256" key="5">
    <source>
        <dbReference type="ARBA" id="ARBA00022741"/>
    </source>
</evidence>
<dbReference type="SUPFAM" id="SSF53335">
    <property type="entry name" value="S-adenosyl-L-methionine-dependent methyltransferases"/>
    <property type="match status" value="1"/>
</dbReference>
<dbReference type="PROSITE" id="PS50122">
    <property type="entry name" value="CHEB"/>
    <property type="match status" value="1"/>
</dbReference>
<evidence type="ECO:0000256" key="6">
    <source>
        <dbReference type="ARBA" id="ARBA00022777"/>
    </source>
</evidence>
<dbReference type="Pfam" id="PF01339">
    <property type="entry name" value="CheB_methylest"/>
    <property type="match status" value="1"/>
</dbReference>
<dbReference type="Gene3D" id="3.30.450.20">
    <property type="entry name" value="PAS domain"/>
    <property type="match status" value="1"/>
</dbReference>